<feature type="domain" description="CusB-like beta-barrel" evidence="5">
    <location>
        <begin position="215"/>
        <end position="288"/>
    </location>
</feature>
<dbReference type="FunFam" id="2.40.30.170:FF:000010">
    <property type="entry name" value="Efflux RND transporter periplasmic adaptor subunit"/>
    <property type="match status" value="1"/>
</dbReference>
<dbReference type="RefSeq" id="WP_013293709.1">
    <property type="nucleotide sequence ID" value="NC_014394.1"/>
</dbReference>
<evidence type="ECO:0000256" key="2">
    <source>
        <dbReference type="SAM" id="MobiDB-lite"/>
    </source>
</evidence>
<gene>
    <name evidence="6" type="ordered locus">Galf_1760</name>
</gene>
<feature type="region of interest" description="Disordered" evidence="2">
    <location>
        <begin position="373"/>
        <end position="395"/>
    </location>
</feature>
<comment type="similarity">
    <text evidence="1">Belongs to the membrane fusion protein (MFP) (TC 8.A.1) family.</text>
</comment>
<feature type="chain" id="PRO_5003128077" evidence="3">
    <location>
        <begin position="22"/>
        <end position="395"/>
    </location>
</feature>
<name>D9SGX4_GALCS</name>
<feature type="compositionally biased region" description="Basic and acidic residues" evidence="2">
    <location>
        <begin position="317"/>
        <end position="332"/>
    </location>
</feature>
<organism evidence="6 7">
    <name type="scientific">Gallionella capsiferriformans (strain ES-2)</name>
    <name type="common">Gallionella ferruginea capsiferriformans (strain ES-2)</name>
    <dbReference type="NCBI Taxonomy" id="395494"/>
    <lineage>
        <taxon>Bacteria</taxon>
        <taxon>Pseudomonadati</taxon>
        <taxon>Pseudomonadota</taxon>
        <taxon>Betaproteobacteria</taxon>
        <taxon>Nitrosomonadales</taxon>
        <taxon>Gallionellaceae</taxon>
        <taxon>Gallionella</taxon>
    </lineage>
</organism>
<dbReference type="EMBL" id="CP002159">
    <property type="protein sequence ID" value="ADL55771.1"/>
    <property type="molecule type" value="Genomic_DNA"/>
</dbReference>
<dbReference type="OrthoDB" id="9784484at2"/>
<dbReference type="InterPro" id="IPR058792">
    <property type="entry name" value="Beta-barrel_RND_2"/>
</dbReference>
<dbReference type="SUPFAM" id="SSF111369">
    <property type="entry name" value="HlyD-like secretion proteins"/>
    <property type="match status" value="1"/>
</dbReference>
<evidence type="ECO:0000259" key="4">
    <source>
        <dbReference type="Pfam" id="PF25917"/>
    </source>
</evidence>
<dbReference type="NCBIfam" id="TIGR01730">
    <property type="entry name" value="RND_mfp"/>
    <property type="match status" value="1"/>
</dbReference>
<proteinExistence type="inferred from homology"/>
<keyword evidence="3" id="KW-0732">Signal</keyword>
<dbReference type="Pfam" id="PF25954">
    <property type="entry name" value="Beta-barrel_RND_2"/>
    <property type="match status" value="1"/>
</dbReference>
<keyword evidence="7" id="KW-1185">Reference proteome</keyword>
<protein>
    <submittedName>
        <fullName evidence="6">Efflux transporter, RND family, MFP subunit</fullName>
    </submittedName>
</protein>
<feature type="signal peptide" evidence="3">
    <location>
        <begin position="1"/>
        <end position="21"/>
    </location>
</feature>
<dbReference type="HOGENOM" id="CLU_018816_14_1_4"/>
<dbReference type="Proteomes" id="UP000001235">
    <property type="component" value="Chromosome"/>
</dbReference>
<evidence type="ECO:0000256" key="3">
    <source>
        <dbReference type="SAM" id="SignalP"/>
    </source>
</evidence>
<dbReference type="InterPro" id="IPR006143">
    <property type="entry name" value="RND_pump_MFP"/>
</dbReference>
<evidence type="ECO:0000256" key="1">
    <source>
        <dbReference type="ARBA" id="ARBA00009477"/>
    </source>
</evidence>
<reference evidence="6 7" key="1">
    <citation type="submission" date="2010-08" db="EMBL/GenBank/DDBJ databases">
        <title>Complete sequence of Gallionella capsiferriformans ES-2.</title>
        <authorList>
            <consortium name="US DOE Joint Genome Institute"/>
            <person name="Lucas S."/>
            <person name="Copeland A."/>
            <person name="Lapidus A."/>
            <person name="Cheng J.-F."/>
            <person name="Bruce D."/>
            <person name="Goodwin L."/>
            <person name="Pitluck S."/>
            <person name="Chertkov O."/>
            <person name="Davenport K.W."/>
            <person name="Detter J.C."/>
            <person name="Han C."/>
            <person name="Tapia R."/>
            <person name="Land M."/>
            <person name="Hauser L."/>
            <person name="Chang Y.-J."/>
            <person name="Jeffries C."/>
            <person name="Kyrpides N."/>
            <person name="Ivanova N."/>
            <person name="Mikhailova N."/>
            <person name="Shelobolina E.S."/>
            <person name="Picardal F."/>
            <person name="Roden E."/>
            <person name="Emerson D."/>
            <person name="Woyke T."/>
        </authorList>
    </citation>
    <scope>NUCLEOTIDE SEQUENCE [LARGE SCALE GENOMIC DNA]</scope>
    <source>
        <strain evidence="6 7">ES-2</strain>
    </source>
</reference>
<dbReference type="AlphaFoldDB" id="D9SGX4"/>
<feature type="compositionally biased region" description="Polar residues" evidence="2">
    <location>
        <begin position="379"/>
        <end position="388"/>
    </location>
</feature>
<evidence type="ECO:0000313" key="7">
    <source>
        <dbReference type="Proteomes" id="UP000001235"/>
    </source>
</evidence>
<evidence type="ECO:0000259" key="5">
    <source>
        <dbReference type="Pfam" id="PF25954"/>
    </source>
</evidence>
<dbReference type="Pfam" id="PF25917">
    <property type="entry name" value="BSH_RND"/>
    <property type="match status" value="1"/>
</dbReference>
<dbReference type="GO" id="GO:0015562">
    <property type="term" value="F:efflux transmembrane transporter activity"/>
    <property type="evidence" value="ECO:0007669"/>
    <property type="project" value="TreeGrafter"/>
</dbReference>
<feature type="domain" description="Multidrug resistance protein MdtA-like barrel-sandwich hybrid" evidence="4">
    <location>
        <begin position="64"/>
        <end position="201"/>
    </location>
</feature>
<dbReference type="Gene3D" id="2.40.30.170">
    <property type="match status" value="1"/>
</dbReference>
<accession>D9SGX4</accession>
<dbReference type="KEGG" id="gca:Galf_1760"/>
<evidence type="ECO:0000313" key="6">
    <source>
        <dbReference type="EMBL" id="ADL55771.1"/>
    </source>
</evidence>
<dbReference type="eggNOG" id="COG0845">
    <property type="taxonomic scope" value="Bacteria"/>
</dbReference>
<feature type="region of interest" description="Disordered" evidence="2">
    <location>
        <begin position="309"/>
        <end position="332"/>
    </location>
</feature>
<dbReference type="GO" id="GO:1990281">
    <property type="term" value="C:efflux pump complex"/>
    <property type="evidence" value="ECO:0007669"/>
    <property type="project" value="TreeGrafter"/>
</dbReference>
<dbReference type="STRING" id="395494.Galf_1760"/>
<dbReference type="PANTHER" id="PTHR30469:SF33">
    <property type="entry name" value="SLR1207 PROTEIN"/>
    <property type="match status" value="1"/>
</dbReference>
<dbReference type="Gene3D" id="2.40.50.100">
    <property type="match status" value="1"/>
</dbReference>
<dbReference type="InterPro" id="IPR058625">
    <property type="entry name" value="MdtA-like_BSH"/>
</dbReference>
<sequence length="395" mass="43128" precursor="true">MKKFLLSPLSLLLISAALAIAGWSIYRQFNQTTPEQQYRMQAVEQGDISQTVSANGTINPVTLVNVGTQVSGTVKKLYVDFNNAVEKGQVLLELDNALLSAQLKQDMANVEIARASVELASANEARTRSLFNQEYASRLELDTAIQAKKAALSQMKLTQATVEKDRANLAYSVIRSPVSGVVIDRSVDVGQTVAASLQTPTLFKIAQDLSKMQINSSFAEADIGKIRVGQTVRFTVDAYPNRNFQGSVRLIRLNPTTVQNVVTYDVVINVANPEQILMPGMTAYVSIAVTERRNVLFVPNVALRFKPVEKSGANTKPRSETAKPKEDKRDGFSGRLYVMRNGQLLAVPVKLGITDNRNTEILSGDIKAGDQIVTGDAQGGSTAQTGTQPMRMRMF</sequence>
<dbReference type="Gene3D" id="1.10.287.470">
    <property type="entry name" value="Helix hairpin bin"/>
    <property type="match status" value="1"/>
</dbReference>
<dbReference type="PANTHER" id="PTHR30469">
    <property type="entry name" value="MULTIDRUG RESISTANCE PROTEIN MDTA"/>
    <property type="match status" value="1"/>
</dbReference>